<evidence type="ECO:0000313" key="7">
    <source>
        <dbReference type="EMBL" id="PRQ04398.1"/>
    </source>
</evidence>
<dbReference type="EC" id="2.1.1.80" evidence="2"/>
<dbReference type="PANTHER" id="PTHR24422:SF10">
    <property type="entry name" value="CHEMOTAXIS PROTEIN METHYLTRANSFERASE 2"/>
    <property type="match status" value="1"/>
</dbReference>
<dbReference type="SUPFAM" id="SSF47757">
    <property type="entry name" value="Chemotaxis receptor methyltransferase CheR, N-terminal domain"/>
    <property type="match status" value="1"/>
</dbReference>
<gene>
    <name evidence="7" type="primary">cheR_1</name>
    <name evidence="7" type="ORF">ENSA5_08010</name>
</gene>
<keyword evidence="3 7" id="KW-0489">Methyltransferase</keyword>
<comment type="catalytic activity">
    <reaction evidence="1">
        <text>L-glutamyl-[protein] + S-adenosyl-L-methionine = [protein]-L-glutamate 5-O-methyl ester + S-adenosyl-L-homocysteine</text>
        <dbReference type="Rhea" id="RHEA:24452"/>
        <dbReference type="Rhea" id="RHEA-COMP:10208"/>
        <dbReference type="Rhea" id="RHEA-COMP:10311"/>
        <dbReference type="ChEBI" id="CHEBI:29973"/>
        <dbReference type="ChEBI" id="CHEBI:57856"/>
        <dbReference type="ChEBI" id="CHEBI:59789"/>
        <dbReference type="ChEBI" id="CHEBI:82795"/>
        <dbReference type="EC" id="2.1.1.80"/>
    </reaction>
</comment>
<protein>
    <recommendedName>
        <fullName evidence="2">protein-glutamate O-methyltransferase</fullName>
        <ecNumber evidence="2">2.1.1.80</ecNumber>
    </recommendedName>
</protein>
<dbReference type="InterPro" id="IPR036804">
    <property type="entry name" value="CheR_N_sf"/>
</dbReference>
<evidence type="ECO:0000256" key="5">
    <source>
        <dbReference type="ARBA" id="ARBA00022691"/>
    </source>
</evidence>
<dbReference type="AlphaFoldDB" id="A0A2S9YH12"/>
<dbReference type="InterPro" id="IPR000780">
    <property type="entry name" value="CheR_MeTrfase"/>
</dbReference>
<dbReference type="SUPFAM" id="SSF53335">
    <property type="entry name" value="S-adenosyl-L-methionine-dependent methyltransferases"/>
    <property type="match status" value="1"/>
</dbReference>
<dbReference type="PANTHER" id="PTHR24422">
    <property type="entry name" value="CHEMOTAXIS PROTEIN METHYLTRANSFERASE"/>
    <property type="match status" value="1"/>
</dbReference>
<dbReference type="InterPro" id="IPR026024">
    <property type="entry name" value="Chemotaxis_MeTrfase_CheR"/>
</dbReference>
<organism evidence="7 8">
    <name type="scientific">Enhygromyxa salina</name>
    <dbReference type="NCBI Taxonomy" id="215803"/>
    <lineage>
        <taxon>Bacteria</taxon>
        <taxon>Pseudomonadati</taxon>
        <taxon>Myxococcota</taxon>
        <taxon>Polyangia</taxon>
        <taxon>Nannocystales</taxon>
        <taxon>Nannocystaceae</taxon>
        <taxon>Enhygromyxa</taxon>
    </lineage>
</organism>
<dbReference type="InterPro" id="IPR022642">
    <property type="entry name" value="CheR_C"/>
</dbReference>
<dbReference type="RefSeq" id="WP_308726531.1">
    <property type="nucleotide sequence ID" value="NZ_PVNK01000041.1"/>
</dbReference>
<dbReference type="Pfam" id="PF01739">
    <property type="entry name" value="CheR"/>
    <property type="match status" value="1"/>
</dbReference>
<reference evidence="7 8" key="1">
    <citation type="submission" date="2018-03" db="EMBL/GenBank/DDBJ databases">
        <title>Draft Genome Sequences of the Obligatory Marine Myxobacteria Enhygromyxa salina SWB005.</title>
        <authorList>
            <person name="Poehlein A."/>
            <person name="Moghaddam J.A."/>
            <person name="Harms H."/>
            <person name="Alanjari M."/>
            <person name="Koenig G.M."/>
            <person name="Daniel R."/>
            <person name="Schaeberle T.F."/>
        </authorList>
    </citation>
    <scope>NUCLEOTIDE SEQUENCE [LARGE SCALE GENOMIC DNA]</scope>
    <source>
        <strain evidence="7 8">SWB005</strain>
    </source>
</reference>
<dbReference type="PIRSF" id="PIRSF000410">
    <property type="entry name" value="CheR"/>
    <property type="match status" value="1"/>
</dbReference>
<dbReference type="InterPro" id="IPR022641">
    <property type="entry name" value="CheR_N"/>
</dbReference>
<dbReference type="InterPro" id="IPR050903">
    <property type="entry name" value="Bact_Chemotaxis_MeTrfase"/>
</dbReference>
<dbReference type="SMART" id="SM00138">
    <property type="entry name" value="MeTrc"/>
    <property type="match status" value="1"/>
</dbReference>
<dbReference type="Pfam" id="PF03705">
    <property type="entry name" value="CheR_N"/>
    <property type="match status" value="1"/>
</dbReference>
<dbReference type="Gene3D" id="1.10.155.10">
    <property type="entry name" value="Chemotaxis receptor methyltransferase CheR, N-terminal domain"/>
    <property type="match status" value="1"/>
</dbReference>
<keyword evidence="5" id="KW-0949">S-adenosyl-L-methionine</keyword>
<dbReference type="Proteomes" id="UP000237968">
    <property type="component" value="Unassembled WGS sequence"/>
</dbReference>
<evidence type="ECO:0000313" key="8">
    <source>
        <dbReference type="Proteomes" id="UP000237968"/>
    </source>
</evidence>
<keyword evidence="8" id="KW-1185">Reference proteome</keyword>
<proteinExistence type="predicted"/>
<dbReference type="PROSITE" id="PS50123">
    <property type="entry name" value="CHER"/>
    <property type="match status" value="1"/>
</dbReference>
<dbReference type="Gene3D" id="3.40.50.150">
    <property type="entry name" value="Vaccinia Virus protein VP39"/>
    <property type="match status" value="1"/>
</dbReference>
<dbReference type="GO" id="GO:0032259">
    <property type="term" value="P:methylation"/>
    <property type="evidence" value="ECO:0007669"/>
    <property type="project" value="UniProtKB-KW"/>
</dbReference>
<feature type="domain" description="CheR-type methyltransferase" evidence="6">
    <location>
        <begin position="14"/>
        <end position="293"/>
    </location>
</feature>
<evidence type="ECO:0000256" key="4">
    <source>
        <dbReference type="ARBA" id="ARBA00022679"/>
    </source>
</evidence>
<dbReference type="InterPro" id="IPR029063">
    <property type="entry name" value="SAM-dependent_MTases_sf"/>
</dbReference>
<name>A0A2S9YH12_9BACT</name>
<dbReference type="EMBL" id="PVNK01000041">
    <property type="protein sequence ID" value="PRQ04398.1"/>
    <property type="molecule type" value="Genomic_DNA"/>
</dbReference>
<keyword evidence="4 7" id="KW-0808">Transferase</keyword>
<evidence type="ECO:0000256" key="3">
    <source>
        <dbReference type="ARBA" id="ARBA00022603"/>
    </source>
</evidence>
<evidence type="ECO:0000256" key="2">
    <source>
        <dbReference type="ARBA" id="ARBA00012534"/>
    </source>
</evidence>
<comment type="caution">
    <text evidence="7">The sequence shown here is derived from an EMBL/GenBank/DDBJ whole genome shotgun (WGS) entry which is preliminary data.</text>
</comment>
<sequence length="300" mass="34414">MARTNTTDRLFAALGNARVRMTDDEARLFVEAIQEHSGITLSINSGFFLERRLSPRLEALGLSSYLDYYQYLRYDPAGPREMEELIERITTHETYFFREQYQLEAFSEEILPALAKRLARQQRIQVWSAGCSTGEEVYTIAMLLLESGLFKGWNLRVMGSDISRKVLATARAAVYGENSFRTTTPALRRKYFVETGGRATVREDVRSHCSFGQLNLISTERFRVLGPQDVIFCRNVLMYLSHEARHRVVEAFYDRLTPGGFLLLGHSESLLNVTTRFDLAHLQKDLVYRKPPTATQPSSY</sequence>
<dbReference type="GO" id="GO:0008983">
    <property type="term" value="F:protein-glutamate O-methyltransferase activity"/>
    <property type="evidence" value="ECO:0007669"/>
    <property type="project" value="UniProtKB-EC"/>
</dbReference>
<dbReference type="PRINTS" id="PR00996">
    <property type="entry name" value="CHERMTFRASE"/>
</dbReference>
<accession>A0A2S9YH12</accession>
<evidence type="ECO:0000259" key="6">
    <source>
        <dbReference type="PROSITE" id="PS50123"/>
    </source>
</evidence>
<evidence type="ECO:0000256" key="1">
    <source>
        <dbReference type="ARBA" id="ARBA00001541"/>
    </source>
</evidence>